<keyword evidence="1" id="KW-0805">Transcription regulation</keyword>
<dbReference type="InterPro" id="IPR050109">
    <property type="entry name" value="HTH-type_TetR-like_transc_reg"/>
</dbReference>
<name>A0ABY2RHC2_9NOCA</name>
<dbReference type="PANTHER" id="PTHR30055">
    <property type="entry name" value="HTH-TYPE TRANSCRIPTIONAL REGULATOR RUTR"/>
    <property type="match status" value="1"/>
</dbReference>
<keyword evidence="3" id="KW-0804">Transcription</keyword>
<dbReference type="InterPro" id="IPR009057">
    <property type="entry name" value="Homeodomain-like_sf"/>
</dbReference>
<dbReference type="Gene3D" id="1.10.357.10">
    <property type="entry name" value="Tetracycline Repressor, domain 2"/>
    <property type="match status" value="1"/>
</dbReference>
<reference evidence="5 6" key="1">
    <citation type="submission" date="2019-04" db="EMBL/GenBank/DDBJ databases">
        <title>Rhodococcus oryzae sp. nov., a novel actinomycete isolated from rhizosphere soil of rice (Oryza sativa L.).</title>
        <authorList>
            <person name="Li C."/>
        </authorList>
    </citation>
    <scope>NUCLEOTIDE SEQUENCE [LARGE SCALE GENOMIC DNA]</scope>
    <source>
        <strain evidence="5 6">NEAU-CX67</strain>
    </source>
</reference>
<sequence>MKVGEGLREGSAPHAIMRAAEVLIAEAGIDVPLQDIARAAGQRNKSAVQYHFGSRDGLIAAIVEYHLRGLEFRRMELLAECEGAPGGEDIRVLLTVLALPLIEVVDQPGSTHFARFFERVRHHRSVADEMNLDGDSRPTVRIVMSRLDHLIGDLPAAARRYRLESLATVLLALIADYERMSDADHRGRPEPDDVIDLLLGLLTAAHSSTAG</sequence>
<keyword evidence="6" id="KW-1185">Reference proteome</keyword>
<dbReference type="RefSeq" id="WP_136910919.1">
    <property type="nucleotide sequence ID" value="NZ_SUMD01000008.1"/>
</dbReference>
<dbReference type="Pfam" id="PF00440">
    <property type="entry name" value="TetR_N"/>
    <property type="match status" value="1"/>
</dbReference>
<evidence type="ECO:0000256" key="3">
    <source>
        <dbReference type="ARBA" id="ARBA00023163"/>
    </source>
</evidence>
<dbReference type="Proteomes" id="UP000305109">
    <property type="component" value="Unassembled WGS sequence"/>
</dbReference>
<dbReference type="EMBL" id="SUMD01000008">
    <property type="protein sequence ID" value="TJZ76452.1"/>
    <property type="molecule type" value="Genomic_DNA"/>
</dbReference>
<dbReference type="SUPFAM" id="SSF46689">
    <property type="entry name" value="Homeodomain-like"/>
    <property type="match status" value="1"/>
</dbReference>
<comment type="caution">
    <text evidence="5">The sequence shown here is derived from an EMBL/GenBank/DDBJ whole genome shotgun (WGS) entry which is preliminary data.</text>
</comment>
<organism evidence="5 6">
    <name type="scientific">Rhodococcus oryzae</name>
    <dbReference type="NCBI Taxonomy" id="2571143"/>
    <lineage>
        <taxon>Bacteria</taxon>
        <taxon>Bacillati</taxon>
        <taxon>Actinomycetota</taxon>
        <taxon>Actinomycetes</taxon>
        <taxon>Mycobacteriales</taxon>
        <taxon>Nocardiaceae</taxon>
        <taxon>Rhodococcus</taxon>
    </lineage>
</organism>
<accession>A0ABY2RHC2</accession>
<gene>
    <name evidence="5" type="ORF">FCG67_17220</name>
</gene>
<feature type="domain" description="HTH tetR-type" evidence="4">
    <location>
        <begin position="16"/>
        <end position="62"/>
    </location>
</feature>
<evidence type="ECO:0000259" key="4">
    <source>
        <dbReference type="Pfam" id="PF00440"/>
    </source>
</evidence>
<keyword evidence="2" id="KW-0238">DNA-binding</keyword>
<evidence type="ECO:0000313" key="5">
    <source>
        <dbReference type="EMBL" id="TJZ76452.1"/>
    </source>
</evidence>
<dbReference type="PANTHER" id="PTHR30055:SF234">
    <property type="entry name" value="HTH-TYPE TRANSCRIPTIONAL REGULATOR BETI"/>
    <property type="match status" value="1"/>
</dbReference>
<proteinExistence type="predicted"/>
<dbReference type="InterPro" id="IPR001647">
    <property type="entry name" value="HTH_TetR"/>
</dbReference>
<protein>
    <submittedName>
        <fullName evidence="5">TetR family transcriptional regulator</fullName>
    </submittedName>
</protein>
<evidence type="ECO:0000256" key="2">
    <source>
        <dbReference type="ARBA" id="ARBA00023125"/>
    </source>
</evidence>
<evidence type="ECO:0000313" key="6">
    <source>
        <dbReference type="Proteomes" id="UP000305109"/>
    </source>
</evidence>
<evidence type="ECO:0000256" key="1">
    <source>
        <dbReference type="ARBA" id="ARBA00023015"/>
    </source>
</evidence>